<dbReference type="STRING" id="575594.HMPREF0501_00288"/>
<accession>C7XUC2</accession>
<dbReference type="InterPro" id="IPR051411">
    <property type="entry name" value="Polyketide_trans_af380"/>
</dbReference>
<dbReference type="Gene3D" id="3.40.50.1820">
    <property type="entry name" value="alpha/beta hydrolase"/>
    <property type="match status" value="1"/>
</dbReference>
<keyword evidence="3" id="KW-1185">Reference proteome</keyword>
<gene>
    <name evidence="2" type="ORF">HMPREF0501_00288</name>
</gene>
<dbReference type="OrthoDB" id="9805123at2"/>
<dbReference type="Proteomes" id="UP000003987">
    <property type="component" value="Unassembled WGS sequence"/>
</dbReference>
<sequence>MKHSVKPLAEDTRVFNVDSKIEVKDVRFQNRYSFMVAGNLYLPENFDENKKYAAIVISGPFGAVKEQASGLYAQTLAERGFVTLAFDQSTTGESSGDIRNVASPDIFVEDFSAAVDFLGTQKYVDREKIGAIGICGLGSHVLTAASIDVRIKAVATSVMYDMAESMWSGLNNSKTEEERDREKKYLADIRWEDVDNNTHVGGFHELPFDENGRPVRANKLFPDELPAGADPVTTEFFNYYVKRAYHPRAINSAAIWDATSPWGYYNFPLQQRIEKITAPKLIVTGANAHSRYMAEDAYKRLSDPKELVLVPNATHTDLYDQMDKIPFDKFESFFKENLD</sequence>
<dbReference type="Pfam" id="PF02129">
    <property type="entry name" value="Peptidase_S15"/>
    <property type="match status" value="1"/>
</dbReference>
<dbReference type="InterPro" id="IPR000383">
    <property type="entry name" value="Xaa-Pro-like_dom"/>
</dbReference>
<evidence type="ECO:0000313" key="3">
    <source>
        <dbReference type="Proteomes" id="UP000003987"/>
    </source>
</evidence>
<dbReference type="InterPro" id="IPR029058">
    <property type="entry name" value="AB_hydrolase_fold"/>
</dbReference>
<dbReference type="PANTHER" id="PTHR47751:SF1">
    <property type="entry name" value="SUPERFAMILY HYDROLASE, PUTATIVE (AFU_ORTHOLOGUE AFUA_2G16580)-RELATED"/>
    <property type="match status" value="1"/>
</dbReference>
<dbReference type="eggNOG" id="COG1073">
    <property type="taxonomic scope" value="Bacteria"/>
</dbReference>
<proteinExistence type="predicted"/>
<dbReference type="AlphaFoldDB" id="C7XUC2"/>
<dbReference type="PANTHER" id="PTHR47751">
    <property type="entry name" value="SUPERFAMILY HYDROLASE, PUTATIVE (AFU_ORTHOLOGUE AFUA_2G16580)-RELATED"/>
    <property type="match status" value="1"/>
</dbReference>
<dbReference type="GO" id="GO:0016787">
    <property type="term" value="F:hydrolase activity"/>
    <property type="evidence" value="ECO:0007669"/>
    <property type="project" value="InterPro"/>
</dbReference>
<dbReference type="SUPFAM" id="SSF53474">
    <property type="entry name" value="alpha/beta-Hydrolases"/>
    <property type="match status" value="1"/>
</dbReference>
<name>C7XUC2_9LACO</name>
<dbReference type="EMBL" id="GG698802">
    <property type="protein sequence ID" value="EEU30883.1"/>
    <property type="molecule type" value="Genomic_DNA"/>
</dbReference>
<evidence type="ECO:0000259" key="1">
    <source>
        <dbReference type="Pfam" id="PF02129"/>
    </source>
</evidence>
<evidence type="ECO:0000313" key="2">
    <source>
        <dbReference type="EMBL" id="EEU30883.1"/>
    </source>
</evidence>
<feature type="domain" description="Xaa-Pro dipeptidyl-peptidase-like" evidence="1">
    <location>
        <begin position="39"/>
        <end position="167"/>
    </location>
</feature>
<organism evidence="2 3">
    <name type="scientific">Limosilactobacillus coleohominis 101-4-CHN</name>
    <dbReference type="NCBI Taxonomy" id="575594"/>
    <lineage>
        <taxon>Bacteria</taxon>
        <taxon>Bacillati</taxon>
        <taxon>Bacillota</taxon>
        <taxon>Bacilli</taxon>
        <taxon>Lactobacillales</taxon>
        <taxon>Lactobacillaceae</taxon>
        <taxon>Limosilactobacillus</taxon>
    </lineage>
</organism>
<dbReference type="RefSeq" id="WP_006916035.1">
    <property type="nucleotide sequence ID" value="NZ_GG698802.1"/>
</dbReference>
<dbReference type="HOGENOM" id="CLU_048587_0_1_9"/>
<protein>
    <recommendedName>
        <fullName evidence="1">Xaa-Pro dipeptidyl-peptidase-like domain-containing protein</fullName>
    </recommendedName>
</protein>
<reference evidence="2 3" key="1">
    <citation type="submission" date="2009-06" db="EMBL/GenBank/DDBJ databases">
        <title>The Genome Sequence of Lactobacillus coleohominis strain 101-4-CHN.</title>
        <authorList>
            <consortium name="The Broad Institute Genome Sequencing Platform"/>
            <person name="Ward D."/>
            <person name="Young S.K."/>
            <person name="Zeng Q."/>
            <person name="Koehrsen M."/>
            <person name="Alvarado L."/>
            <person name="Berlin A."/>
            <person name="Borenstein D."/>
            <person name="Chen Z."/>
            <person name="Engels R."/>
            <person name="Freedman E."/>
            <person name="Gellesch M."/>
            <person name="Goldberg J."/>
            <person name="Griggs A."/>
            <person name="Gujja S."/>
            <person name="Heiman D."/>
            <person name="Hepburn T."/>
            <person name="Howarth C."/>
            <person name="Jen D."/>
            <person name="Larson L."/>
            <person name="Lewis B."/>
            <person name="Mehta T."/>
            <person name="Park D."/>
            <person name="Pearson M."/>
            <person name="Roberts A."/>
            <person name="Saif S."/>
            <person name="Shea T."/>
            <person name="Shenoy N."/>
            <person name="Sisk P."/>
            <person name="Stolte C."/>
            <person name="Sykes S."/>
            <person name="Walk T."/>
            <person name="White J."/>
            <person name="Yandava C."/>
            <person name="Liu Y."/>
            <person name="Xu Q."/>
            <person name="Lander E."/>
            <person name="Nusbaum C."/>
            <person name="Galagan J."/>
            <person name="Birren B."/>
        </authorList>
    </citation>
    <scope>NUCLEOTIDE SEQUENCE [LARGE SCALE GENOMIC DNA]</scope>
    <source>
        <strain evidence="2 3">101-4-CHN</strain>
    </source>
</reference>
<dbReference type="Gene3D" id="1.10.10.800">
    <property type="match status" value="1"/>
</dbReference>